<feature type="non-terminal residue" evidence="1">
    <location>
        <position position="242"/>
    </location>
</feature>
<proteinExistence type="predicted"/>
<name>A0A7R8ZNC8_9CRUS</name>
<feature type="non-terminal residue" evidence="1">
    <location>
        <position position="1"/>
    </location>
</feature>
<sequence length="242" mass="26451">GHGGGIDAGVVNQDAVTVSLSARPPSFRPGVSTVSTWPSIENEVEAVEEPVQADSRTVEHEAGATDCVDFAEGSCLSTTNASPQEAAAYHHLNVEDLLNTILGHQLGHRFKDFDVCGQSEVGAKDLGMAYGHRGLVVLWHEEKDRRKSMPRTQLFNCRGCYHFWKLHLGNCSGEDPVLLTGDEIAYRKTANNNWLLGPFSRTGFDRGKSQSVGCCGYPRPKPRGSPEPLEAWYSSSLFDFAE</sequence>
<accession>A0A7R8ZNC8</accession>
<organism evidence="1">
    <name type="scientific">Cyprideis torosa</name>
    <dbReference type="NCBI Taxonomy" id="163714"/>
    <lineage>
        <taxon>Eukaryota</taxon>
        <taxon>Metazoa</taxon>
        <taxon>Ecdysozoa</taxon>
        <taxon>Arthropoda</taxon>
        <taxon>Crustacea</taxon>
        <taxon>Oligostraca</taxon>
        <taxon>Ostracoda</taxon>
        <taxon>Podocopa</taxon>
        <taxon>Podocopida</taxon>
        <taxon>Cytherocopina</taxon>
        <taxon>Cytheroidea</taxon>
        <taxon>Cytherideidae</taxon>
        <taxon>Cyprideis</taxon>
    </lineage>
</organism>
<gene>
    <name evidence="1" type="ORF">CTOB1V02_LOCUS4297</name>
</gene>
<dbReference type="AlphaFoldDB" id="A0A7R8ZNC8"/>
<dbReference type="EMBL" id="OB660815">
    <property type="protein sequence ID" value="CAD7226378.1"/>
    <property type="molecule type" value="Genomic_DNA"/>
</dbReference>
<dbReference type="OrthoDB" id="10263753at2759"/>
<protein>
    <submittedName>
        <fullName evidence="1">Uncharacterized protein</fullName>
    </submittedName>
</protein>
<reference evidence="1" key="1">
    <citation type="submission" date="2020-11" db="EMBL/GenBank/DDBJ databases">
        <authorList>
            <person name="Tran Van P."/>
        </authorList>
    </citation>
    <scope>NUCLEOTIDE SEQUENCE</scope>
</reference>
<evidence type="ECO:0000313" key="1">
    <source>
        <dbReference type="EMBL" id="CAD7226378.1"/>
    </source>
</evidence>